<dbReference type="AlphaFoldDB" id="A0A5C1QKW1"/>
<dbReference type="EMBL" id="CP036150">
    <property type="protein sequence ID" value="QEN07166.1"/>
    <property type="molecule type" value="Genomic_DNA"/>
</dbReference>
<evidence type="ECO:0000259" key="2">
    <source>
        <dbReference type="Pfam" id="PF20157"/>
    </source>
</evidence>
<name>A0A5C1QKW1_9SPIO</name>
<dbReference type="PANTHER" id="PTHR41786:SF1">
    <property type="entry name" value="6-HYDROXYMETHYLPTERIN DIPHOSPHOKINASE MPTE-LIKE DOMAIN-CONTAINING PROTEIN"/>
    <property type="match status" value="1"/>
</dbReference>
<feature type="domain" description="Glycosyltransferase Maf N-terminal" evidence="2">
    <location>
        <begin position="54"/>
        <end position="122"/>
    </location>
</feature>
<evidence type="ECO:0000259" key="1">
    <source>
        <dbReference type="Pfam" id="PF01973"/>
    </source>
</evidence>
<dbReference type="OrthoDB" id="5458680at2"/>
<dbReference type="KEGG" id="ock:EXM22_03870"/>
<dbReference type="Proteomes" id="UP000324209">
    <property type="component" value="Chromosome"/>
</dbReference>
<evidence type="ECO:0000313" key="4">
    <source>
        <dbReference type="Proteomes" id="UP000324209"/>
    </source>
</evidence>
<dbReference type="Pfam" id="PF20157">
    <property type="entry name" value="Maf_flag10_N"/>
    <property type="match status" value="1"/>
</dbReference>
<reference evidence="3 4" key="1">
    <citation type="submission" date="2019-02" db="EMBL/GenBank/DDBJ databases">
        <title>Complete Genome Sequence and Methylome Analysis of free living Spirochaetas.</title>
        <authorList>
            <person name="Fomenkov A."/>
            <person name="Dubinina G."/>
            <person name="Leshcheva N."/>
            <person name="Mikheeva N."/>
            <person name="Grabovich M."/>
            <person name="Vincze T."/>
            <person name="Roberts R.J."/>
        </authorList>
    </citation>
    <scope>NUCLEOTIDE SEQUENCE [LARGE SCALE GENOMIC DNA]</scope>
    <source>
        <strain evidence="3 4">K2</strain>
    </source>
</reference>
<keyword evidence="4" id="KW-1185">Reference proteome</keyword>
<accession>A0A5C1QKW1</accession>
<sequence length="600" mass="68160">MSFYQKNLEILSSLFPSILKKLDVPVAQEIETVVTNDGQISFRRLGGIWLHSTRAPIREAERLILKSIPEACPFCLFYGFGLAYHLESFIKKHRNTPFAVVEPDVTLFKTALTLRDFTEIFKSPGFSLALGASPDSIPALLDGKPHKNIQICMLRSAVENNRKYFESCEKIVNEYLSRKEINANTLDKFSRLWVSNICRNLPMTSKVPGIRTLKGRFLGVPALLLAAGPTLEEVLPLLGEIRKRFLLVCVDTALKACLRVGIEPDFLILTDPQYWNSRHLDRCITAHTILISDVSTYPAPLRAFKGTIFFCSTPFPLGQFFESRTEIKGKLKSGGSVSTAAWDFLRFSGISKIYCAGLDLSFPDGETHYRGSTFEERLHGFSHRKIPVETSSWLALMGGNPYLGKNHRDEPVLTDQRMKIYIHWFQEQMKLNQNIKTSQLSPRGIALEGMDWEDPHHLLTLPEIRENKIDRILGEIRLIQCEVPKDLLIQSYNKLLEELDDLINLTKQGVKISEQVLQTGIEPENLEKLNQIDQAILNRESREMAGFILAPILEDLFTGSNQELSKEKILSRSLDLYTRLNASLSFHKDMILTIDFGEKT</sequence>
<organism evidence="3 4">
    <name type="scientific">Oceanispirochaeta crateris</name>
    <dbReference type="NCBI Taxonomy" id="2518645"/>
    <lineage>
        <taxon>Bacteria</taxon>
        <taxon>Pseudomonadati</taxon>
        <taxon>Spirochaetota</taxon>
        <taxon>Spirochaetia</taxon>
        <taxon>Spirochaetales</taxon>
        <taxon>Spirochaetaceae</taxon>
        <taxon>Oceanispirochaeta</taxon>
    </lineage>
</organism>
<proteinExistence type="predicted"/>
<gene>
    <name evidence="3" type="ORF">EXM22_03870</name>
</gene>
<dbReference type="InterPro" id="IPR045376">
    <property type="entry name" value="Maf_N"/>
</dbReference>
<dbReference type="InterPro" id="IPR002826">
    <property type="entry name" value="MptE-like"/>
</dbReference>
<dbReference type="PANTHER" id="PTHR41786">
    <property type="entry name" value="MOTILITY ACCESSORY FACTOR MAF"/>
    <property type="match status" value="1"/>
</dbReference>
<evidence type="ECO:0000313" key="3">
    <source>
        <dbReference type="EMBL" id="QEN07166.1"/>
    </source>
</evidence>
<dbReference type="Pfam" id="PF01973">
    <property type="entry name" value="MptE-like"/>
    <property type="match status" value="1"/>
</dbReference>
<feature type="domain" description="6-hydroxymethylpterin diphosphokinase MptE-like" evidence="1">
    <location>
        <begin position="196"/>
        <end position="364"/>
    </location>
</feature>
<dbReference type="RefSeq" id="WP_149485248.1">
    <property type="nucleotide sequence ID" value="NZ_CP036150.1"/>
</dbReference>
<protein>
    <submittedName>
        <fullName evidence="3">DUF115 domain-containing protein</fullName>
    </submittedName>
</protein>